<evidence type="ECO:0000256" key="4">
    <source>
        <dbReference type="ARBA" id="ARBA00023163"/>
    </source>
</evidence>
<dbReference type="SMART" id="SM01043">
    <property type="entry name" value="BTAD"/>
    <property type="match status" value="1"/>
</dbReference>
<keyword evidence="2" id="KW-0805">Transcription regulation</keyword>
<dbReference type="SUPFAM" id="SSF46894">
    <property type="entry name" value="C-terminal effector domain of the bipartite response regulators"/>
    <property type="match status" value="1"/>
</dbReference>
<evidence type="ECO:0000256" key="5">
    <source>
        <dbReference type="PROSITE-ProRule" id="PRU01091"/>
    </source>
</evidence>
<dbReference type="PROSITE" id="PS51755">
    <property type="entry name" value="OMPR_PHOB"/>
    <property type="match status" value="1"/>
</dbReference>
<feature type="DNA-binding region" description="OmpR/PhoB-type" evidence="5">
    <location>
        <begin position="1"/>
        <end position="96"/>
    </location>
</feature>
<keyword evidence="3 5" id="KW-0238">DNA-binding</keyword>
<evidence type="ECO:0000256" key="1">
    <source>
        <dbReference type="ARBA" id="ARBA00005820"/>
    </source>
</evidence>
<dbReference type="InterPro" id="IPR001867">
    <property type="entry name" value="OmpR/PhoB-type_DNA-bd"/>
</dbReference>
<dbReference type="EMBL" id="BAAARW010000003">
    <property type="protein sequence ID" value="GAA2405461.1"/>
    <property type="molecule type" value="Genomic_DNA"/>
</dbReference>
<reference evidence="7 8" key="1">
    <citation type="journal article" date="2019" name="Int. J. Syst. Evol. Microbiol.">
        <title>The Global Catalogue of Microorganisms (GCM) 10K type strain sequencing project: providing services to taxonomists for standard genome sequencing and annotation.</title>
        <authorList>
            <consortium name="The Broad Institute Genomics Platform"/>
            <consortium name="The Broad Institute Genome Sequencing Center for Infectious Disease"/>
            <person name="Wu L."/>
            <person name="Ma J."/>
        </authorList>
    </citation>
    <scope>NUCLEOTIDE SEQUENCE [LARGE SCALE GENOMIC DNA]</scope>
    <source>
        <strain evidence="7 8">JCM 3325</strain>
    </source>
</reference>
<dbReference type="InterPro" id="IPR036388">
    <property type="entry name" value="WH-like_DNA-bd_sf"/>
</dbReference>
<evidence type="ECO:0000313" key="8">
    <source>
        <dbReference type="Proteomes" id="UP001501231"/>
    </source>
</evidence>
<dbReference type="SUPFAM" id="SSF48452">
    <property type="entry name" value="TPR-like"/>
    <property type="match status" value="1"/>
</dbReference>
<dbReference type="Pfam" id="PF00486">
    <property type="entry name" value="Trans_reg_C"/>
    <property type="match status" value="1"/>
</dbReference>
<keyword evidence="8" id="KW-1185">Reference proteome</keyword>
<name>A0ABN3II78_9ACTN</name>
<dbReference type="Gene3D" id="1.25.40.10">
    <property type="entry name" value="Tetratricopeptide repeat domain"/>
    <property type="match status" value="1"/>
</dbReference>
<dbReference type="Pfam" id="PF03704">
    <property type="entry name" value="BTAD"/>
    <property type="match status" value="1"/>
</dbReference>
<accession>A0ABN3II78</accession>
<dbReference type="PANTHER" id="PTHR35807">
    <property type="entry name" value="TRANSCRIPTIONAL REGULATOR REDD-RELATED"/>
    <property type="match status" value="1"/>
</dbReference>
<evidence type="ECO:0000313" key="7">
    <source>
        <dbReference type="EMBL" id="GAA2405461.1"/>
    </source>
</evidence>
<protein>
    <recommendedName>
        <fullName evidence="6">OmpR/PhoB-type domain-containing protein</fullName>
    </recommendedName>
</protein>
<dbReference type="Proteomes" id="UP001501231">
    <property type="component" value="Unassembled WGS sequence"/>
</dbReference>
<proteinExistence type="inferred from homology"/>
<dbReference type="SMART" id="SM00862">
    <property type="entry name" value="Trans_reg_C"/>
    <property type="match status" value="1"/>
</dbReference>
<evidence type="ECO:0000256" key="3">
    <source>
        <dbReference type="ARBA" id="ARBA00023125"/>
    </source>
</evidence>
<dbReference type="RefSeq" id="WP_344587452.1">
    <property type="nucleotide sequence ID" value="NZ_BAAARW010000003.1"/>
</dbReference>
<dbReference type="PANTHER" id="PTHR35807:SF1">
    <property type="entry name" value="TRANSCRIPTIONAL REGULATOR REDD"/>
    <property type="match status" value="1"/>
</dbReference>
<evidence type="ECO:0000259" key="6">
    <source>
        <dbReference type="PROSITE" id="PS51755"/>
    </source>
</evidence>
<feature type="domain" description="OmpR/PhoB-type" evidence="6">
    <location>
        <begin position="1"/>
        <end position="96"/>
    </location>
</feature>
<dbReference type="InterPro" id="IPR016032">
    <property type="entry name" value="Sig_transdc_resp-reg_C-effctor"/>
</dbReference>
<sequence length="250" mass="27024">MKFHVLGPLEIHGADGILSLPPKLRDLLTVLLCHPNRMVSADRLIDALWPCGPPRTASKTLQGYVHHLRKHLGTHRLQSRRPGYAVVVGPGEMDAETFAAAIGTGRAAIADGLLDEGAAAIRQVLALWRGAPYEGQEHLSPTRAEAFRLTELRLAATEEWASAELLLGRPAEVVGELYGIVADHPFHERPRARLLQALYALGRAAEALDVCRAGQRALADELGLAPSPALQRLEHAILTHDTSSIHAAAH</sequence>
<dbReference type="InterPro" id="IPR005158">
    <property type="entry name" value="BTAD"/>
</dbReference>
<dbReference type="InterPro" id="IPR011990">
    <property type="entry name" value="TPR-like_helical_dom_sf"/>
</dbReference>
<comment type="caution">
    <text evidence="7">The sequence shown here is derived from an EMBL/GenBank/DDBJ whole genome shotgun (WGS) entry which is preliminary data.</text>
</comment>
<evidence type="ECO:0000256" key="2">
    <source>
        <dbReference type="ARBA" id="ARBA00023015"/>
    </source>
</evidence>
<organism evidence="7 8">
    <name type="scientific">Actinomadura vinacea</name>
    <dbReference type="NCBI Taxonomy" id="115336"/>
    <lineage>
        <taxon>Bacteria</taxon>
        <taxon>Bacillati</taxon>
        <taxon>Actinomycetota</taxon>
        <taxon>Actinomycetes</taxon>
        <taxon>Streptosporangiales</taxon>
        <taxon>Thermomonosporaceae</taxon>
        <taxon>Actinomadura</taxon>
    </lineage>
</organism>
<dbReference type="Gene3D" id="1.10.10.10">
    <property type="entry name" value="Winged helix-like DNA-binding domain superfamily/Winged helix DNA-binding domain"/>
    <property type="match status" value="1"/>
</dbReference>
<keyword evidence="4" id="KW-0804">Transcription</keyword>
<dbReference type="CDD" id="cd15831">
    <property type="entry name" value="BTAD"/>
    <property type="match status" value="1"/>
</dbReference>
<dbReference type="InterPro" id="IPR051677">
    <property type="entry name" value="AfsR-DnrI-RedD_regulator"/>
</dbReference>
<comment type="similarity">
    <text evidence="1">Belongs to the AfsR/DnrI/RedD regulatory family.</text>
</comment>
<gene>
    <name evidence="7" type="ORF">GCM10010191_11670</name>
</gene>